<dbReference type="InterPro" id="IPR013785">
    <property type="entry name" value="Aldolase_TIM"/>
</dbReference>
<keyword evidence="11" id="KW-1185">Reference proteome</keyword>
<evidence type="ECO:0000256" key="1">
    <source>
        <dbReference type="ARBA" id="ARBA00001633"/>
    </source>
</evidence>
<dbReference type="PANTHER" id="PTHR22854">
    <property type="entry name" value="TRYPTOPHAN BIOSYNTHESIS PROTEIN"/>
    <property type="match status" value="1"/>
</dbReference>
<dbReference type="GO" id="GO:0004425">
    <property type="term" value="F:indole-3-glycerol-phosphate synthase activity"/>
    <property type="evidence" value="ECO:0007669"/>
    <property type="project" value="UniProtKB-EC"/>
</dbReference>
<dbReference type="PROSITE" id="PS00614">
    <property type="entry name" value="IGPS"/>
    <property type="match status" value="1"/>
</dbReference>
<dbReference type="EC" id="4.1.1.48" evidence="8"/>
<dbReference type="Proteomes" id="UP001208656">
    <property type="component" value="Unassembled WGS sequence"/>
</dbReference>
<dbReference type="Pfam" id="PF00218">
    <property type="entry name" value="IGPS"/>
    <property type="match status" value="1"/>
</dbReference>
<dbReference type="Gene3D" id="3.20.20.70">
    <property type="entry name" value="Aldolase class I"/>
    <property type="match status" value="1"/>
</dbReference>
<feature type="domain" description="Indole-3-glycerol phosphate synthase" evidence="9">
    <location>
        <begin position="6"/>
        <end position="250"/>
    </location>
</feature>
<dbReference type="EMBL" id="JAOUSE010000020">
    <property type="protein sequence ID" value="MCU9594403.1"/>
    <property type="molecule type" value="Genomic_DNA"/>
</dbReference>
<evidence type="ECO:0000256" key="3">
    <source>
        <dbReference type="ARBA" id="ARBA00022605"/>
    </source>
</evidence>
<evidence type="ECO:0000256" key="5">
    <source>
        <dbReference type="ARBA" id="ARBA00022822"/>
    </source>
</evidence>
<dbReference type="CDD" id="cd00331">
    <property type="entry name" value="IGPS"/>
    <property type="match status" value="1"/>
</dbReference>
<dbReference type="InterPro" id="IPR013798">
    <property type="entry name" value="Indole-3-glycerol_P_synth_dom"/>
</dbReference>
<evidence type="ECO:0000256" key="6">
    <source>
        <dbReference type="ARBA" id="ARBA00023141"/>
    </source>
</evidence>
<dbReference type="PANTHER" id="PTHR22854:SF2">
    <property type="entry name" value="INDOLE-3-GLYCEROL-PHOSPHATE SYNTHASE"/>
    <property type="match status" value="1"/>
</dbReference>
<dbReference type="InterPro" id="IPR011060">
    <property type="entry name" value="RibuloseP-bd_barrel"/>
</dbReference>
<dbReference type="InterPro" id="IPR045186">
    <property type="entry name" value="Indole-3-glycerol_P_synth"/>
</dbReference>
<evidence type="ECO:0000256" key="2">
    <source>
        <dbReference type="ARBA" id="ARBA00004696"/>
    </source>
</evidence>
<dbReference type="SUPFAM" id="SSF51366">
    <property type="entry name" value="Ribulose-phoshate binding barrel"/>
    <property type="match status" value="1"/>
</dbReference>
<comment type="similarity">
    <text evidence="8">Belongs to the TrpC family.</text>
</comment>
<accession>A0ABT2WFH3</accession>
<evidence type="ECO:0000313" key="10">
    <source>
        <dbReference type="EMBL" id="MCU9594403.1"/>
    </source>
</evidence>
<keyword evidence="7 8" id="KW-0456">Lyase</keyword>
<gene>
    <name evidence="8 10" type="primary">trpC</name>
    <name evidence="10" type="ORF">OEV82_08030</name>
</gene>
<evidence type="ECO:0000256" key="7">
    <source>
        <dbReference type="ARBA" id="ARBA00023239"/>
    </source>
</evidence>
<comment type="pathway">
    <text evidence="2 8">Amino-acid biosynthesis; L-tryptophan biosynthesis; L-tryptophan from chorismate: step 4/5.</text>
</comment>
<evidence type="ECO:0000259" key="9">
    <source>
        <dbReference type="Pfam" id="PF00218"/>
    </source>
</evidence>
<evidence type="ECO:0000256" key="8">
    <source>
        <dbReference type="HAMAP-Rule" id="MF_00134"/>
    </source>
</evidence>
<dbReference type="HAMAP" id="MF_00134_A">
    <property type="entry name" value="IGPS_A"/>
    <property type="match status" value="1"/>
</dbReference>
<comment type="caution">
    <text evidence="10">The sequence shown here is derived from an EMBL/GenBank/DDBJ whole genome shotgun (WGS) entry which is preliminary data.</text>
</comment>
<dbReference type="InterPro" id="IPR001468">
    <property type="entry name" value="Indole-3-GlycerolPSynthase_CS"/>
</dbReference>
<protein>
    <recommendedName>
        <fullName evidence="8">Indole-3-glycerol phosphate synthase</fullName>
        <shortName evidence="8">IGPS</shortName>
        <ecNumber evidence="8">4.1.1.48</ecNumber>
    </recommendedName>
</protein>
<dbReference type="HAMAP" id="MF_00134_B">
    <property type="entry name" value="IGPS_B"/>
    <property type="match status" value="1"/>
</dbReference>
<dbReference type="RefSeq" id="WP_263061546.1">
    <property type="nucleotide sequence ID" value="NZ_JAOUSE010000020.1"/>
</dbReference>
<evidence type="ECO:0000256" key="4">
    <source>
        <dbReference type="ARBA" id="ARBA00022793"/>
    </source>
</evidence>
<keyword evidence="5 8" id="KW-0822">Tryptophan biosynthesis</keyword>
<reference evidence="10 11" key="1">
    <citation type="submission" date="2022-10" db="EMBL/GenBank/DDBJ databases">
        <title>Description of Fervidibacillus gen. nov. in the family Fervidibacillaceae fam. nov. with two species, Fervidibacillus albus sp. nov., and Fervidibacillus halotolerans sp. nov., isolated from tidal flat sediments.</title>
        <authorList>
            <person name="Kwon K.K."/>
            <person name="Yang S.-H."/>
        </authorList>
    </citation>
    <scope>NUCLEOTIDE SEQUENCE [LARGE SCALE GENOMIC DNA]</scope>
    <source>
        <strain evidence="10 11">DSM 23332</strain>
    </source>
</reference>
<keyword evidence="3 8" id="KW-0028">Amino-acid biosynthesis</keyword>
<keyword evidence="4 8" id="KW-0210">Decarboxylase</keyword>
<sequence>MTILNDILTEKKMEVSKLKKDSFIKGPEKKVPTFKERVQQSSHMNIIAEIKRASPSKGEIDLGVDPIVRAKQYEQLGAAAISVLTDEPFFKGSMDDLRLVREAVDIPILCKDFIIDPIQIDFAKANGANIILLIVAALSQEELVELYQYAKELNLEVLIEVHNEEEMKRALGLNPEIIGINNRNLKSFDVSLATTEKLAAMISNADTIIVSESGMKTKANVELARDAGAKAILVGETFMLAEDLAKKFQEFQVDLT</sequence>
<proteinExistence type="inferred from homology"/>
<name>A0ABT2WFH3_9BACI</name>
<comment type="catalytic activity">
    <reaction evidence="1 8">
        <text>1-(2-carboxyphenylamino)-1-deoxy-D-ribulose 5-phosphate + H(+) = (1S,2R)-1-C-(indol-3-yl)glycerol 3-phosphate + CO2 + H2O</text>
        <dbReference type="Rhea" id="RHEA:23476"/>
        <dbReference type="ChEBI" id="CHEBI:15377"/>
        <dbReference type="ChEBI" id="CHEBI:15378"/>
        <dbReference type="ChEBI" id="CHEBI:16526"/>
        <dbReference type="ChEBI" id="CHEBI:58613"/>
        <dbReference type="ChEBI" id="CHEBI:58866"/>
        <dbReference type="EC" id="4.1.1.48"/>
    </reaction>
</comment>
<keyword evidence="6 8" id="KW-0057">Aromatic amino acid biosynthesis</keyword>
<dbReference type="NCBIfam" id="NF001377">
    <property type="entry name" value="PRK00278.2-4"/>
    <property type="match status" value="1"/>
</dbReference>
<organism evidence="10 11">
    <name type="scientific">Pallidibacillus thermolactis</name>
    <dbReference type="NCBI Taxonomy" id="251051"/>
    <lineage>
        <taxon>Bacteria</taxon>
        <taxon>Bacillati</taxon>
        <taxon>Bacillota</taxon>
        <taxon>Bacilli</taxon>
        <taxon>Bacillales</taxon>
        <taxon>Bacillaceae</taxon>
        <taxon>Pallidibacillus</taxon>
    </lineage>
</organism>
<evidence type="ECO:0000313" key="11">
    <source>
        <dbReference type="Proteomes" id="UP001208656"/>
    </source>
</evidence>